<proteinExistence type="predicted"/>
<feature type="coiled-coil region" evidence="1">
    <location>
        <begin position="271"/>
        <end position="301"/>
    </location>
</feature>
<evidence type="ECO:0000313" key="3">
    <source>
        <dbReference type="Proteomes" id="UP001152087"/>
    </source>
</evidence>
<sequence length="319" mass="35494">MPGEAEGKVPGVYVIGMSREGQQGKFSNINKIERLVDGLERYVKGARICLRHCNVTGTPSMTATDKALMDWIRTVDPFSSSEILTIEGVIEMFKKRCNRTRDPSGKVRQIQSPLSVGCSTYLRSRTNAYKRSARRSLASVNKPLCLVVNTLEALNLSVDISVQIAIRIWEPNHLPLAEQLVTTIACSLVHQCGFNATQAGGTGPQTTELIMAHSDTMDQNLEATMADLGQRAKFVDDLRRVDAKAEELTRAAQSVGSPKSYFHGSSYEEVERLMAARKKNQEEQLEQLNRVNRELQLVNDMLAVRAGEKAPLEDEDEER</sequence>
<gene>
    <name evidence="2" type="ORF">NW755_003610</name>
</gene>
<dbReference type="Proteomes" id="UP001152087">
    <property type="component" value="Unassembled WGS sequence"/>
</dbReference>
<accession>A0A9W8RF31</accession>
<organism evidence="2 3">
    <name type="scientific">Fusarium falciforme</name>
    <dbReference type="NCBI Taxonomy" id="195108"/>
    <lineage>
        <taxon>Eukaryota</taxon>
        <taxon>Fungi</taxon>
        <taxon>Dikarya</taxon>
        <taxon>Ascomycota</taxon>
        <taxon>Pezizomycotina</taxon>
        <taxon>Sordariomycetes</taxon>
        <taxon>Hypocreomycetidae</taxon>
        <taxon>Hypocreales</taxon>
        <taxon>Nectriaceae</taxon>
        <taxon>Fusarium</taxon>
        <taxon>Fusarium solani species complex</taxon>
    </lineage>
</organism>
<keyword evidence="3" id="KW-1185">Reference proteome</keyword>
<dbReference type="AlphaFoldDB" id="A0A9W8RF31"/>
<dbReference type="EMBL" id="JAOQAV010000006">
    <property type="protein sequence ID" value="KAJ4193616.1"/>
    <property type="molecule type" value="Genomic_DNA"/>
</dbReference>
<keyword evidence="1" id="KW-0175">Coiled coil</keyword>
<reference evidence="2" key="1">
    <citation type="submission" date="2022-09" db="EMBL/GenBank/DDBJ databases">
        <title>Fusarium specimens isolated from Avocado Roots.</title>
        <authorList>
            <person name="Stajich J."/>
            <person name="Roper C."/>
            <person name="Heimlech-Rivalta G."/>
        </authorList>
    </citation>
    <scope>NUCLEOTIDE SEQUENCE</scope>
    <source>
        <strain evidence="2">A02</strain>
    </source>
</reference>
<evidence type="ECO:0000313" key="2">
    <source>
        <dbReference type="EMBL" id="KAJ4193616.1"/>
    </source>
</evidence>
<evidence type="ECO:0000256" key="1">
    <source>
        <dbReference type="SAM" id="Coils"/>
    </source>
</evidence>
<protein>
    <submittedName>
        <fullName evidence="2">Uncharacterized protein</fullName>
    </submittedName>
</protein>
<name>A0A9W8RF31_9HYPO</name>
<comment type="caution">
    <text evidence="2">The sequence shown here is derived from an EMBL/GenBank/DDBJ whole genome shotgun (WGS) entry which is preliminary data.</text>
</comment>